<organism evidence="3">
    <name type="scientific">Thelazia callipaeda</name>
    <name type="common">Oriental eyeworm</name>
    <name type="synonym">Parasitic nematode</name>
    <dbReference type="NCBI Taxonomy" id="103827"/>
    <lineage>
        <taxon>Eukaryota</taxon>
        <taxon>Metazoa</taxon>
        <taxon>Ecdysozoa</taxon>
        <taxon>Nematoda</taxon>
        <taxon>Chromadorea</taxon>
        <taxon>Rhabditida</taxon>
        <taxon>Spirurina</taxon>
        <taxon>Spiruromorpha</taxon>
        <taxon>Thelazioidea</taxon>
        <taxon>Thelaziidae</taxon>
        <taxon>Thelazia</taxon>
    </lineage>
</organism>
<proteinExistence type="predicted"/>
<dbReference type="PANTHER" id="PTHR21027:SF1">
    <property type="entry name" value="TRNA-SPLICING ENDONUCLEASE SUBUNIT SEN54"/>
    <property type="match status" value="1"/>
</dbReference>
<keyword evidence="2" id="KW-1185">Reference proteome</keyword>
<dbReference type="GO" id="GO:0000214">
    <property type="term" value="C:tRNA-intron endonuclease complex"/>
    <property type="evidence" value="ECO:0007669"/>
    <property type="project" value="TreeGrafter"/>
</dbReference>
<evidence type="ECO:0000313" key="3">
    <source>
        <dbReference type="WBParaSite" id="TCLT_0000566001-mRNA-1"/>
    </source>
</evidence>
<reference evidence="3" key="1">
    <citation type="submission" date="2017-02" db="UniProtKB">
        <authorList>
            <consortium name="WormBaseParasite"/>
        </authorList>
    </citation>
    <scope>IDENTIFICATION</scope>
</reference>
<dbReference type="EMBL" id="UYYF01004354">
    <property type="protein sequence ID" value="VDN02918.1"/>
    <property type="molecule type" value="Genomic_DNA"/>
</dbReference>
<accession>A0A0N5CYW7</accession>
<dbReference type="OrthoDB" id="408683at2759"/>
<dbReference type="PANTHER" id="PTHR21027">
    <property type="entry name" value="TRNA-SPLICING ENDONUCLEASE SUBUNIT SEN54"/>
    <property type="match status" value="1"/>
</dbReference>
<protein>
    <submittedName>
        <fullName evidence="3">tRNA_int_end_N2 domain-containing protein</fullName>
    </submittedName>
</protein>
<gene>
    <name evidence="1" type="ORF">TCLT_LOCUS5649</name>
</gene>
<dbReference type="InterPro" id="IPR024337">
    <property type="entry name" value="tRNA_splic_suSen54"/>
</dbReference>
<dbReference type="Proteomes" id="UP000276776">
    <property type="component" value="Unassembled WGS sequence"/>
</dbReference>
<evidence type="ECO:0000313" key="2">
    <source>
        <dbReference type="Proteomes" id="UP000276776"/>
    </source>
</evidence>
<dbReference type="GO" id="GO:0000379">
    <property type="term" value="P:tRNA-type intron splice site recognition and cleavage"/>
    <property type="evidence" value="ECO:0007669"/>
    <property type="project" value="TreeGrafter"/>
</dbReference>
<name>A0A0N5CYW7_THECL</name>
<reference evidence="1 2" key="2">
    <citation type="submission" date="2018-11" db="EMBL/GenBank/DDBJ databases">
        <authorList>
            <consortium name="Pathogen Informatics"/>
        </authorList>
    </citation>
    <scope>NUCLEOTIDE SEQUENCE [LARGE SCALE GENOMIC DNA]</scope>
</reference>
<evidence type="ECO:0000313" key="1">
    <source>
        <dbReference type="EMBL" id="VDN02918.1"/>
    </source>
</evidence>
<dbReference type="STRING" id="103827.A0A0N5CYW7"/>
<dbReference type="WBParaSite" id="TCLT_0000566001-mRNA-1">
    <property type="protein sequence ID" value="TCLT_0000566001-mRNA-1"/>
    <property type="gene ID" value="TCLT_0000566001"/>
</dbReference>
<sequence length="325" mass="37669">MTCKPEREAIIPYMKYATNTGRTRQRLTIIEYVAKSGLFKALQLRNACEMKMGVKRKDGHYFFVEEVVWMMEAGLAVVVHDNVQLSVQQCYGLLCLFLIKPAKYFVFSYLKRAGYVVFPYNSSQMRAENLSDKKWKHSPKPYFPSHLLDNFPTLNSKKQTVSLARCTSKLEIFGIAENFPISRIETFIWKNSLRDNKEFLRPSYWPRFDHFSNCVPTWTEYRIQRAKILRNFPLHSVADSVELPIDYDVYSGSGTFYRNTLSRPIYRLLVLDMLFPFPSSSELHWLSSKVVSGKLLIAVVDQGSVVFYNVNHEIVSLEAAQSFGL</sequence>
<dbReference type="AlphaFoldDB" id="A0A0N5CYW7"/>
<dbReference type="OMA" id="CEMKMGI"/>